<evidence type="ECO:0000313" key="3">
    <source>
        <dbReference type="Proteomes" id="UP000294847"/>
    </source>
</evidence>
<reference evidence="2 3" key="1">
    <citation type="journal article" date="2019" name="Mol. Biol. Evol.">
        <title>Blast fungal genomes show frequent chromosomal changes, gene gains and losses, and effector gene turnover.</title>
        <authorList>
            <person name="Gomez Luciano L.B."/>
            <person name="Jason Tsai I."/>
            <person name="Chuma I."/>
            <person name="Tosa Y."/>
            <person name="Chen Y.H."/>
            <person name="Li J.Y."/>
            <person name="Li M.Y."/>
            <person name="Jade Lu M.Y."/>
            <person name="Nakayashiki H."/>
            <person name="Li W.H."/>
        </authorList>
    </citation>
    <scope>NUCLEOTIDE SEQUENCE [LARGE SCALE GENOMIC DNA]</scope>
    <source>
        <strain evidence="2">MZ5-1-6</strain>
    </source>
</reference>
<name>A0A4P7NAL6_PYROR</name>
<protein>
    <submittedName>
        <fullName evidence="2">Uncharacterized protein</fullName>
    </submittedName>
</protein>
<accession>A0A4P7NAL6</accession>
<feature type="region of interest" description="Disordered" evidence="1">
    <location>
        <begin position="25"/>
        <end position="55"/>
    </location>
</feature>
<dbReference type="AlphaFoldDB" id="A0A4P7NAL6"/>
<proteinExistence type="predicted"/>
<dbReference type="EMBL" id="CP034205">
    <property type="protein sequence ID" value="QBZ57220.1"/>
    <property type="molecule type" value="Genomic_DNA"/>
</dbReference>
<evidence type="ECO:0000313" key="2">
    <source>
        <dbReference type="EMBL" id="QBZ57220.1"/>
    </source>
</evidence>
<dbReference type="Proteomes" id="UP000294847">
    <property type="component" value="Chromosome 2"/>
</dbReference>
<organism evidence="2 3">
    <name type="scientific">Pyricularia oryzae</name>
    <name type="common">Rice blast fungus</name>
    <name type="synonym">Magnaporthe oryzae</name>
    <dbReference type="NCBI Taxonomy" id="318829"/>
    <lineage>
        <taxon>Eukaryota</taxon>
        <taxon>Fungi</taxon>
        <taxon>Dikarya</taxon>
        <taxon>Ascomycota</taxon>
        <taxon>Pezizomycotina</taxon>
        <taxon>Sordariomycetes</taxon>
        <taxon>Sordariomycetidae</taxon>
        <taxon>Magnaporthales</taxon>
        <taxon>Pyriculariaceae</taxon>
        <taxon>Pyricularia</taxon>
    </lineage>
</organism>
<gene>
    <name evidence="2" type="ORF">PoMZ_02144</name>
</gene>
<sequence>MFITIQLLKLGGGSHALAAARLPVSNQASSTGVPRRPLRGETAIEETQAPPTLRT</sequence>
<evidence type="ECO:0000256" key="1">
    <source>
        <dbReference type="SAM" id="MobiDB-lite"/>
    </source>
</evidence>